<feature type="transmembrane region" description="Helical" evidence="2">
    <location>
        <begin position="141"/>
        <end position="161"/>
    </location>
</feature>
<evidence type="ECO:0000256" key="2">
    <source>
        <dbReference type="SAM" id="Phobius"/>
    </source>
</evidence>
<feature type="transmembrane region" description="Helical" evidence="2">
    <location>
        <begin position="12"/>
        <end position="36"/>
    </location>
</feature>
<dbReference type="EMBL" id="JACHFD010000016">
    <property type="protein sequence ID" value="MBB5352828.1"/>
    <property type="molecule type" value="Genomic_DNA"/>
</dbReference>
<gene>
    <name evidence="3" type="ORF">HNR46_003076</name>
</gene>
<protein>
    <submittedName>
        <fullName evidence="3">Putative iron-regulated membrane protein</fullName>
    </submittedName>
</protein>
<dbReference type="RefSeq" id="WP_184020193.1">
    <property type="nucleotide sequence ID" value="NZ_JACHFD010000016.1"/>
</dbReference>
<dbReference type="AlphaFoldDB" id="A0A840VDX0"/>
<keyword evidence="2" id="KW-0472">Membrane</keyword>
<feature type="transmembrane region" description="Helical" evidence="2">
    <location>
        <begin position="193"/>
        <end position="216"/>
    </location>
</feature>
<dbReference type="PANTHER" id="PTHR34219">
    <property type="entry name" value="IRON-REGULATED INNER MEMBRANE PROTEIN-RELATED"/>
    <property type="match status" value="1"/>
</dbReference>
<name>A0A840VDX0_9BACT</name>
<evidence type="ECO:0000313" key="4">
    <source>
        <dbReference type="Proteomes" id="UP000557717"/>
    </source>
</evidence>
<dbReference type="Proteomes" id="UP000557717">
    <property type="component" value="Unassembled WGS sequence"/>
</dbReference>
<keyword evidence="4" id="KW-1185">Reference proteome</keyword>
<comment type="caution">
    <text evidence="3">The sequence shown here is derived from an EMBL/GenBank/DDBJ whole genome shotgun (WGS) entry which is preliminary data.</text>
</comment>
<proteinExistence type="predicted"/>
<reference evidence="3 4" key="1">
    <citation type="submission" date="2020-08" db="EMBL/GenBank/DDBJ databases">
        <title>Genomic Encyclopedia of Type Strains, Phase IV (KMG-IV): sequencing the most valuable type-strain genomes for metagenomic binning, comparative biology and taxonomic classification.</title>
        <authorList>
            <person name="Goeker M."/>
        </authorList>
    </citation>
    <scope>NUCLEOTIDE SEQUENCE [LARGE SCALE GENOMIC DNA]</scope>
    <source>
        <strain evidence="3 4">YC6886</strain>
    </source>
</reference>
<feature type="compositionally biased region" description="Gly residues" evidence="1">
    <location>
        <begin position="243"/>
        <end position="264"/>
    </location>
</feature>
<organism evidence="3 4">
    <name type="scientific">Haloferula luteola</name>
    <dbReference type="NCBI Taxonomy" id="595692"/>
    <lineage>
        <taxon>Bacteria</taxon>
        <taxon>Pseudomonadati</taxon>
        <taxon>Verrucomicrobiota</taxon>
        <taxon>Verrucomicrobiia</taxon>
        <taxon>Verrucomicrobiales</taxon>
        <taxon>Verrucomicrobiaceae</taxon>
        <taxon>Haloferula</taxon>
    </lineage>
</organism>
<keyword evidence="2" id="KW-1133">Transmembrane helix</keyword>
<dbReference type="Pfam" id="PF03929">
    <property type="entry name" value="PepSY_TM"/>
    <property type="match status" value="1"/>
</dbReference>
<feature type="transmembrane region" description="Helical" evidence="2">
    <location>
        <begin position="367"/>
        <end position="387"/>
    </location>
</feature>
<keyword evidence="2" id="KW-0812">Transmembrane</keyword>
<dbReference type="InterPro" id="IPR005625">
    <property type="entry name" value="PepSY-ass_TM"/>
</dbReference>
<feature type="region of interest" description="Disordered" evidence="1">
    <location>
        <begin position="228"/>
        <end position="274"/>
    </location>
</feature>
<evidence type="ECO:0000256" key="1">
    <source>
        <dbReference type="SAM" id="MobiDB-lite"/>
    </source>
</evidence>
<accession>A0A840VDX0</accession>
<sequence length="397" mass="43649">MPPLLRKTLFWLHLGAGLAAGLMILIMATTGLLLSFERQITEAADGYRVEATGERLPLSELHARLHEAIPETRPTGFLLNASPTAPAVFQFGRERSVFVNPYTGAVLGEGATRTRAFFHTVTEIHRWLALQGAARDTARSVQAAAALVFLFILISGLFLWIPKRWTRKGLKAITTLQPRLKGRARDWNWHNALGIWFALPLIVIVSCGLVIAYPWANQLLFQAVGEKAPERKGPPGPARGEGRGPIGSGAGQAQGRGPAQGRGRGATAPPPEVLPSGLDSALAKAVEDFPEWSQVQFSFPAGHQARFFVSDSHRGRPDLRREVTIHLKKQEVESIQDFQSQTPGRRLRTWVRWVHTGEAGGWMGQTLAALSTLATLILIGTGFALSYRRFFRKRKIA</sequence>
<evidence type="ECO:0000313" key="3">
    <source>
        <dbReference type="EMBL" id="MBB5352828.1"/>
    </source>
</evidence>